<protein>
    <submittedName>
        <fullName evidence="7">Tryptophan-rich sensory protein</fullName>
    </submittedName>
</protein>
<dbReference type="InterPro" id="IPR038330">
    <property type="entry name" value="TspO/MBR-related_sf"/>
</dbReference>
<feature type="transmembrane region" description="Helical" evidence="6">
    <location>
        <begin position="113"/>
        <end position="135"/>
    </location>
</feature>
<organism evidence="7 8">
    <name type="scientific">Croceicoccus ponticola</name>
    <dbReference type="NCBI Taxonomy" id="2217664"/>
    <lineage>
        <taxon>Bacteria</taxon>
        <taxon>Pseudomonadati</taxon>
        <taxon>Pseudomonadota</taxon>
        <taxon>Alphaproteobacteria</taxon>
        <taxon>Sphingomonadales</taxon>
        <taxon>Erythrobacteraceae</taxon>
        <taxon>Croceicoccus</taxon>
    </lineage>
</organism>
<gene>
    <name evidence="7" type="ORF">EKN06_00995</name>
</gene>
<dbReference type="CDD" id="cd15904">
    <property type="entry name" value="TSPO_MBR"/>
    <property type="match status" value="1"/>
</dbReference>
<keyword evidence="8" id="KW-1185">Reference proteome</keyword>
<dbReference type="EMBL" id="RXOL01000001">
    <property type="protein sequence ID" value="RVQ68837.1"/>
    <property type="molecule type" value="Genomic_DNA"/>
</dbReference>
<feature type="transmembrane region" description="Helical" evidence="6">
    <location>
        <begin position="57"/>
        <end position="82"/>
    </location>
</feature>
<comment type="subcellular location">
    <subcellularLocation>
        <location evidence="1">Membrane</location>
        <topology evidence="1">Multi-pass membrane protein</topology>
    </subcellularLocation>
</comment>
<dbReference type="FunFam" id="1.20.1260.100:FF:000001">
    <property type="entry name" value="translocator protein 2"/>
    <property type="match status" value="1"/>
</dbReference>
<dbReference type="RefSeq" id="WP_127611023.1">
    <property type="nucleotide sequence ID" value="NZ_RXOL01000001.1"/>
</dbReference>
<evidence type="ECO:0000256" key="5">
    <source>
        <dbReference type="ARBA" id="ARBA00023136"/>
    </source>
</evidence>
<evidence type="ECO:0000313" key="8">
    <source>
        <dbReference type="Proteomes" id="UP000283003"/>
    </source>
</evidence>
<proteinExistence type="inferred from homology"/>
<evidence type="ECO:0000313" key="7">
    <source>
        <dbReference type="EMBL" id="RVQ68837.1"/>
    </source>
</evidence>
<comment type="similarity">
    <text evidence="2">Belongs to the TspO/BZRP family.</text>
</comment>
<accession>A0A437GZN9</accession>
<name>A0A437GZN9_9SPHN</name>
<keyword evidence="4 6" id="KW-1133">Transmembrane helix</keyword>
<evidence type="ECO:0000256" key="4">
    <source>
        <dbReference type="ARBA" id="ARBA00022989"/>
    </source>
</evidence>
<evidence type="ECO:0000256" key="1">
    <source>
        <dbReference type="ARBA" id="ARBA00004141"/>
    </source>
</evidence>
<dbReference type="PANTHER" id="PTHR10057:SF0">
    <property type="entry name" value="TRANSLOCATOR PROTEIN"/>
    <property type="match status" value="1"/>
</dbReference>
<dbReference type="Pfam" id="PF03073">
    <property type="entry name" value="TspO_MBR"/>
    <property type="match status" value="1"/>
</dbReference>
<feature type="transmembrane region" description="Helical" evidence="6">
    <location>
        <begin position="142"/>
        <end position="164"/>
    </location>
</feature>
<dbReference type="PANTHER" id="PTHR10057">
    <property type="entry name" value="PERIPHERAL-TYPE BENZODIAZEPINE RECEPTOR"/>
    <property type="match status" value="1"/>
</dbReference>
<feature type="transmembrane region" description="Helical" evidence="6">
    <location>
        <begin position="14"/>
        <end position="37"/>
    </location>
</feature>
<dbReference type="AlphaFoldDB" id="A0A437GZN9"/>
<keyword evidence="3 6" id="KW-0812">Transmembrane</keyword>
<evidence type="ECO:0000256" key="3">
    <source>
        <dbReference type="ARBA" id="ARBA00022692"/>
    </source>
</evidence>
<dbReference type="Proteomes" id="UP000283003">
    <property type="component" value="Unassembled WGS sequence"/>
</dbReference>
<keyword evidence="5 6" id="KW-0472">Membrane</keyword>
<evidence type="ECO:0000256" key="6">
    <source>
        <dbReference type="SAM" id="Phobius"/>
    </source>
</evidence>
<dbReference type="OrthoDB" id="9795496at2"/>
<reference evidence="7 8" key="1">
    <citation type="submission" date="2018-12" db="EMBL/GenBank/DDBJ databases">
        <title>Croceicoccus ponticola sp. nov., a lipolytic bacterium isolated from seawater.</title>
        <authorList>
            <person name="Yoon J.-H."/>
        </authorList>
    </citation>
    <scope>NUCLEOTIDE SEQUENCE [LARGE SCALE GENOMIC DNA]</scope>
    <source>
        <strain evidence="7 8">GM-16</strain>
    </source>
</reference>
<evidence type="ECO:0000256" key="2">
    <source>
        <dbReference type="ARBA" id="ARBA00007524"/>
    </source>
</evidence>
<dbReference type="Gene3D" id="1.20.1260.100">
    <property type="entry name" value="TspO/MBR protein"/>
    <property type="match status" value="1"/>
</dbReference>
<dbReference type="GO" id="GO:0033013">
    <property type="term" value="P:tetrapyrrole metabolic process"/>
    <property type="evidence" value="ECO:0007669"/>
    <property type="project" value="UniProtKB-ARBA"/>
</dbReference>
<comment type="caution">
    <text evidence="7">The sequence shown here is derived from an EMBL/GenBank/DDBJ whole genome shotgun (WGS) entry which is preliminary data.</text>
</comment>
<dbReference type="GO" id="GO:0016020">
    <property type="term" value="C:membrane"/>
    <property type="evidence" value="ECO:0007669"/>
    <property type="project" value="UniProtKB-SubCell"/>
</dbReference>
<sequence>MTEIASASDRSGSVLRWAFITVPIVVIIGLASGWASGSGGDGVWFANLVKPGIYPPAYLFGIVWTILYILMGFALAFVLAAPANPFKRFALIVFAVQLIVNALWSPIFFGAHLIGFAFFWILMLIVLVMATMAYFARISRTAMLLMVPYLAWICFAAVLNLRFWQLN</sequence>
<dbReference type="PIRSF" id="PIRSF005859">
    <property type="entry name" value="PBR"/>
    <property type="match status" value="1"/>
</dbReference>
<dbReference type="InterPro" id="IPR004307">
    <property type="entry name" value="TspO_MBR"/>
</dbReference>
<feature type="transmembrane region" description="Helical" evidence="6">
    <location>
        <begin position="89"/>
        <end position="107"/>
    </location>
</feature>